<dbReference type="EMBL" id="JAUUDS010000006">
    <property type="protein sequence ID" value="MDP1028032.1"/>
    <property type="molecule type" value="Genomic_DNA"/>
</dbReference>
<feature type="signal peptide" evidence="1">
    <location>
        <begin position="1"/>
        <end position="17"/>
    </location>
</feature>
<dbReference type="PROSITE" id="PS51257">
    <property type="entry name" value="PROKAR_LIPOPROTEIN"/>
    <property type="match status" value="1"/>
</dbReference>
<name>A0ABT9EM42_9SPHN</name>
<feature type="chain" id="PRO_5046942526" description="NlpE-like protein" evidence="1">
    <location>
        <begin position="18"/>
        <end position="176"/>
    </location>
</feature>
<dbReference type="RefSeq" id="WP_305173735.1">
    <property type="nucleotide sequence ID" value="NZ_JAUUDS010000006.1"/>
</dbReference>
<gene>
    <name evidence="2" type="ORF">Q5H91_12480</name>
</gene>
<reference evidence="2 3" key="1">
    <citation type="submission" date="2023-07" db="EMBL/GenBank/DDBJ databases">
        <authorList>
            <person name="Kim M.K."/>
        </authorList>
    </citation>
    <scope>NUCLEOTIDE SEQUENCE [LARGE SCALE GENOMIC DNA]</scope>
    <source>
        <strain evidence="2 3">KR1UV-12</strain>
    </source>
</reference>
<proteinExistence type="predicted"/>
<sequence length="176" mass="18376">MMMIRCGALFLPLVLIACSGGGGEAGNNAQGDASAVVEEAPDNLQDDPVNSVVPIGNTASALPAATPVTSIPVAFQGRWGMVPNDCDPKMDYAAKGLMTVTADRLRFYESRATISDAKQAGTVLTATLSFSGEGQTWQQQARMTLLDDGKTLVRDGTGEGMEGGPFRYSKCPEVAA</sequence>
<evidence type="ECO:0008006" key="4">
    <source>
        <dbReference type="Google" id="ProtNLM"/>
    </source>
</evidence>
<comment type="caution">
    <text evidence="2">The sequence shown here is derived from an EMBL/GenBank/DDBJ whole genome shotgun (WGS) entry which is preliminary data.</text>
</comment>
<evidence type="ECO:0000313" key="3">
    <source>
        <dbReference type="Proteomes" id="UP001230685"/>
    </source>
</evidence>
<evidence type="ECO:0000256" key="1">
    <source>
        <dbReference type="SAM" id="SignalP"/>
    </source>
</evidence>
<keyword evidence="1" id="KW-0732">Signal</keyword>
<keyword evidence="3" id="KW-1185">Reference proteome</keyword>
<evidence type="ECO:0000313" key="2">
    <source>
        <dbReference type="EMBL" id="MDP1028032.1"/>
    </source>
</evidence>
<accession>A0ABT9EM42</accession>
<dbReference type="Proteomes" id="UP001230685">
    <property type="component" value="Unassembled WGS sequence"/>
</dbReference>
<organism evidence="2 3">
    <name type="scientific">Sphingomonas aurea</name>
    <dbReference type="NCBI Taxonomy" id="3063994"/>
    <lineage>
        <taxon>Bacteria</taxon>
        <taxon>Pseudomonadati</taxon>
        <taxon>Pseudomonadota</taxon>
        <taxon>Alphaproteobacteria</taxon>
        <taxon>Sphingomonadales</taxon>
        <taxon>Sphingomonadaceae</taxon>
        <taxon>Sphingomonas</taxon>
    </lineage>
</organism>
<protein>
    <recommendedName>
        <fullName evidence="4">NlpE-like protein</fullName>
    </recommendedName>
</protein>